<dbReference type="AlphaFoldDB" id="A0A4Q7NRA5"/>
<evidence type="ECO:0000313" key="8">
    <source>
        <dbReference type="EMBL" id="RZS87160.1"/>
    </source>
</evidence>
<dbReference type="EMBL" id="SGXD01000003">
    <property type="protein sequence ID" value="RZS87160.1"/>
    <property type="molecule type" value="Genomic_DNA"/>
</dbReference>
<comment type="caution">
    <text evidence="8">The sequence shown here is derived from an EMBL/GenBank/DDBJ whole genome shotgun (WGS) entry which is preliminary data.</text>
</comment>
<feature type="transmembrane region" description="Helical" evidence="7">
    <location>
        <begin position="136"/>
        <end position="158"/>
    </location>
</feature>
<evidence type="ECO:0000256" key="7">
    <source>
        <dbReference type="SAM" id="Phobius"/>
    </source>
</evidence>
<keyword evidence="2" id="KW-1003">Cell membrane</keyword>
<protein>
    <submittedName>
        <fullName evidence="8">Uncharacterized membrane protein YbhN (UPF0104 family)</fullName>
    </submittedName>
</protein>
<feature type="transmembrane region" description="Helical" evidence="7">
    <location>
        <begin position="223"/>
        <end position="244"/>
    </location>
</feature>
<name>A0A4Q7NRA5_9ACTN</name>
<evidence type="ECO:0000313" key="9">
    <source>
        <dbReference type="Proteomes" id="UP000293638"/>
    </source>
</evidence>
<sequence>MGLSVLRCGGDEAPEQAPSQAVGAPGADACPDRARPTVEHVSLRTPPGATDRLGVSSQRRWTRVLVRVGLPALVVGGVLAMAMRDRSTLREGLAALPYADVSWLLFAAGLAALLWVAGTVSQLGALSVRPPVGRLLAVQVAASFANSLLPAGTGGLAVNVRFLRRFGLTRESAIAAQALNTTVGAVSHVAMLGVALLLAPHVLVPQAIPGIGPALHAFGHSHAGVVALAVAVTLLASGAAVKALPALRTELRVLLAVLRDPRRGLQLWGGAVSAPLLHALVLVAVLHALGAPLPVSATVLTYLAASAVSAFVPSPGGVGALDVTLSGALVAAGADTTTALSAVLAYRLVTVWAPLLPGALALGLLVRRRIL</sequence>
<evidence type="ECO:0000256" key="4">
    <source>
        <dbReference type="ARBA" id="ARBA00022989"/>
    </source>
</evidence>
<feature type="transmembrane region" description="Helical" evidence="7">
    <location>
        <begin position="265"/>
        <end position="289"/>
    </location>
</feature>
<organism evidence="8 9">
    <name type="scientific">Motilibacter rhizosphaerae</name>
    <dbReference type="NCBI Taxonomy" id="598652"/>
    <lineage>
        <taxon>Bacteria</taxon>
        <taxon>Bacillati</taxon>
        <taxon>Actinomycetota</taxon>
        <taxon>Actinomycetes</taxon>
        <taxon>Motilibacterales</taxon>
        <taxon>Motilibacteraceae</taxon>
        <taxon>Motilibacter</taxon>
    </lineage>
</organism>
<dbReference type="InterPro" id="IPR022791">
    <property type="entry name" value="L-PG_synthase/AglD"/>
</dbReference>
<evidence type="ECO:0000256" key="5">
    <source>
        <dbReference type="ARBA" id="ARBA00023136"/>
    </source>
</evidence>
<dbReference type="PANTHER" id="PTHR39087">
    <property type="entry name" value="UPF0104 MEMBRANE PROTEIN MJ1595"/>
    <property type="match status" value="1"/>
</dbReference>
<evidence type="ECO:0000256" key="6">
    <source>
        <dbReference type="SAM" id="MobiDB-lite"/>
    </source>
</evidence>
<reference evidence="8 9" key="1">
    <citation type="submission" date="2019-02" db="EMBL/GenBank/DDBJ databases">
        <title>Genomic Encyclopedia of Type Strains, Phase IV (KMG-IV): sequencing the most valuable type-strain genomes for metagenomic binning, comparative biology and taxonomic classification.</title>
        <authorList>
            <person name="Goeker M."/>
        </authorList>
    </citation>
    <scope>NUCLEOTIDE SEQUENCE [LARGE SCALE GENOMIC DNA]</scope>
    <source>
        <strain evidence="8 9">DSM 45622</strain>
    </source>
</reference>
<keyword evidence="4 7" id="KW-1133">Transmembrane helix</keyword>
<feature type="transmembrane region" description="Helical" evidence="7">
    <location>
        <begin position="64"/>
        <end position="83"/>
    </location>
</feature>
<keyword evidence="5 7" id="KW-0472">Membrane</keyword>
<accession>A0A4Q7NRA5</accession>
<evidence type="ECO:0000256" key="2">
    <source>
        <dbReference type="ARBA" id="ARBA00022475"/>
    </source>
</evidence>
<evidence type="ECO:0000256" key="1">
    <source>
        <dbReference type="ARBA" id="ARBA00004651"/>
    </source>
</evidence>
<feature type="transmembrane region" description="Helical" evidence="7">
    <location>
        <begin position="95"/>
        <end position="116"/>
    </location>
</feature>
<keyword evidence="9" id="KW-1185">Reference proteome</keyword>
<feature type="transmembrane region" description="Helical" evidence="7">
    <location>
        <begin position="344"/>
        <end position="366"/>
    </location>
</feature>
<gene>
    <name evidence="8" type="ORF">EV189_2583</name>
</gene>
<dbReference type="GO" id="GO:0005886">
    <property type="term" value="C:plasma membrane"/>
    <property type="evidence" value="ECO:0007669"/>
    <property type="project" value="UniProtKB-SubCell"/>
</dbReference>
<feature type="region of interest" description="Disordered" evidence="6">
    <location>
        <begin position="1"/>
        <end position="36"/>
    </location>
</feature>
<keyword evidence="3 7" id="KW-0812">Transmembrane</keyword>
<comment type="subcellular location">
    <subcellularLocation>
        <location evidence="1">Cell membrane</location>
        <topology evidence="1">Multi-pass membrane protein</topology>
    </subcellularLocation>
</comment>
<evidence type="ECO:0000256" key="3">
    <source>
        <dbReference type="ARBA" id="ARBA00022692"/>
    </source>
</evidence>
<proteinExistence type="predicted"/>
<feature type="transmembrane region" description="Helical" evidence="7">
    <location>
        <begin position="179"/>
        <end position="203"/>
    </location>
</feature>
<dbReference type="PANTHER" id="PTHR39087:SF2">
    <property type="entry name" value="UPF0104 MEMBRANE PROTEIN MJ1595"/>
    <property type="match status" value="1"/>
</dbReference>
<dbReference type="Pfam" id="PF03706">
    <property type="entry name" value="LPG_synthase_TM"/>
    <property type="match status" value="1"/>
</dbReference>
<dbReference type="Proteomes" id="UP000293638">
    <property type="component" value="Unassembled WGS sequence"/>
</dbReference>